<keyword evidence="4" id="KW-1185">Reference proteome</keyword>
<keyword evidence="2" id="KW-0732">Signal</keyword>
<evidence type="ECO:0000313" key="4">
    <source>
        <dbReference type="Proteomes" id="UP000250006"/>
    </source>
</evidence>
<name>A0ABY1VLC0_9ACTO</name>
<dbReference type="Proteomes" id="UP000250006">
    <property type="component" value="Unassembled WGS sequence"/>
</dbReference>
<sequence length="216" mass="22544">MSRTSRALIAGGAALALLAGSGATFARWYDEKPVTTGTVNTGSLRILDSDKPDVWLINTQTEGTDAEPSATFDPAKDKLVPGDVVTLTKHVKVEIVGKNLVATFAAQNSAGTLPKGLTASYETDCADGANLSFLTEAQNGKECTVKATFVYHKGGKDEVGGENSGSALPENLPTGPTHGEGWHKPSDGEQNRAIPLGDIKLVLEQHDRPGAPIPAP</sequence>
<reference evidence="3 4" key="1">
    <citation type="submission" date="2018-06" db="EMBL/GenBank/DDBJ databases">
        <authorList>
            <consortium name="Pathogen Informatics"/>
            <person name="Doyle S."/>
        </authorList>
    </citation>
    <scope>NUCLEOTIDE SEQUENCE [LARGE SCALE GENOMIC DNA]</scope>
    <source>
        <strain evidence="3 4">NCTC11535</strain>
    </source>
</reference>
<proteinExistence type="predicted"/>
<comment type="caution">
    <text evidence="3">The sequence shown here is derived from an EMBL/GenBank/DDBJ whole genome shotgun (WGS) entry which is preliminary data.</text>
</comment>
<evidence type="ECO:0000256" key="2">
    <source>
        <dbReference type="SAM" id="SignalP"/>
    </source>
</evidence>
<dbReference type="EMBL" id="UAPQ01000001">
    <property type="protein sequence ID" value="SPT52890.1"/>
    <property type="molecule type" value="Genomic_DNA"/>
</dbReference>
<gene>
    <name evidence="3" type="ORF">NCTC11535_00544</name>
</gene>
<organism evidence="3 4">
    <name type="scientific">Actinomyces bovis</name>
    <dbReference type="NCBI Taxonomy" id="1658"/>
    <lineage>
        <taxon>Bacteria</taxon>
        <taxon>Bacillati</taxon>
        <taxon>Actinomycetota</taxon>
        <taxon>Actinomycetes</taxon>
        <taxon>Actinomycetales</taxon>
        <taxon>Actinomycetaceae</taxon>
        <taxon>Actinomyces</taxon>
    </lineage>
</organism>
<accession>A0ABY1VLC0</accession>
<feature type="signal peptide" evidence="2">
    <location>
        <begin position="1"/>
        <end position="26"/>
    </location>
</feature>
<protein>
    <submittedName>
        <fullName evidence="3">Alternate signal-mediated exported protein, RER_14450 family</fullName>
    </submittedName>
</protein>
<dbReference type="RefSeq" id="WP_111835834.1">
    <property type="nucleotide sequence ID" value="NZ_UAPQ01000001.1"/>
</dbReference>
<dbReference type="NCBIfam" id="TIGR04089">
    <property type="entry name" value="exp_by_SipW_III"/>
    <property type="match status" value="1"/>
</dbReference>
<feature type="region of interest" description="Disordered" evidence="1">
    <location>
        <begin position="156"/>
        <end position="195"/>
    </location>
</feature>
<evidence type="ECO:0000256" key="1">
    <source>
        <dbReference type="SAM" id="MobiDB-lite"/>
    </source>
</evidence>
<dbReference type="InterPro" id="IPR024006">
    <property type="entry name" value="Alt_signal_exp_actinobact"/>
</dbReference>
<feature type="compositionally biased region" description="Basic and acidic residues" evidence="1">
    <location>
        <begin position="180"/>
        <end position="190"/>
    </location>
</feature>
<feature type="chain" id="PRO_5046799516" evidence="2">
    <location>
        <begin position="27"/>
        <end position="216"/>
    </location>
</feature>
<evidence type="ECO:0000313" key="3">
    <source>
        <dbReference type="EMBL" id="SPT52890.1"/>
    </source>
</evidence>